<evidence type="ECO:0000313" key="2">
    <source>
        <dbReference type="EMBL" id="BBZ19383.1"/>
    </source>
</evidence>
<dbReference type="RefSeq" id="WP_163688364.1">
    <property type="nucleotide sequence ID" value="NZ_AP022608.1"/>
</dbReference>
<dbReference type="InterPro" id="IPR050177">
    <property type="entry name" value="Lipid_A_modif_metabolic_enz"/>
</dbReference>
<name>A0A7I7WSC4_MYCGU</name>
<dbReference type="Pfam" id="PF01370">
    <property type="entry name" value="Epimerase"/>
    <property type="match status" value="1"/>
</dbReference>
<dbReference type="Proteomes" id="UP000466187">
    <property type="component" value="Chromosome"/>
</dbReference>
<dbReference type="AlphaFoldDB" id="A0A7I7WSC4"/>
<dbReference type="KEGG" id="mgad:MGAD_37180"/>
<dbReference type="PANTHER" id="PTHR43245:SF23">
    <property type="entry name" value="NAD(P)-BINDING DOMAIN-CONTAINING PROTEIN"/>
    <property type="match status" value="1"/>
</dbReference>
<dbReference type="PANTHER" id="PTHR43245">
    <property type="entry name" value="BIFUNCTIONAL POLYMYXIN RESISTANCE PROTEIN ARNA"/>
    <property type="match status" value="1"/>
</dbReference>
<dbReference type="EMBL" id="AP022608">
    <property type="protein sequence ID" value="BBZ19383.1"/>
    <property type="molecule type" value="Genomic_DNA"/>
</dbReference>
<protein>
    <submittedName>
        <fullName evidence="2">UDP-glucose 4-epimerase</fullName>
    </submittedName>
</protein>
<reference evidence="2 3" key="1">
    <citation type="journal article" date="2019" name="Emerg. Microbes Infect.">
        <title>Comprehensive subspecies identification of 175 nontuberculous mycobacteria species based on 7547 genomic profiles.</title>
        <authorList>
            <person name="Matsumoto Y."/>
            <person name="Kinjo T."/>
            <person name="Motooka D."/>
            <person name="Nabeya D."/>
            <person name="Jung N."/>
            <person name="Uechi K."/>
            <person name="Horii T."/>
            <person name="Iida T."/>
            <person name="Fujita J."/>
            <person name="Nakamura S."/>
        </authorList>
    </citation>
    <scope>NUCLEOTIDE SEQUENCE [LARGE SCALE GENOMIC DNA]</scope>
    <source>
        <strain evidence="2 3">JCM 12688</strain>
    </source>
</reference>
<accession>A0A7I7WSC4</accession>
<gene>
    <name evidence="2" type="ORF">MGAD_37180</name>
</gene>
<evidence type="ECO:0000313" key="3">
    <source>
        <dbReference type="Proteomes" id="UP000466187"/>
    </source>
</evidence>
<organism evidence="2 3">
    <name type="scientific">Mycolicibacterium gadium</name>
    <name type="common">Mycobacterium gadium</name>
    <dbReference type="NCBI Taxonomy" id="1794"/>
    <lineage>
        <taxon>Bacteria</taxon>
        <taxon>Bacillati</taxon>
        <taxon>Actinomycetota</taxon>
        <taxon>Actinomycetes</taxon>
        <taxon>Mycobacteriales</taxon>
        <taxon>Mycobacteriaceae</taxon>
        <taxon>Mycolicibacterium</taxon>
    </lineage>
</organism>
<feature type="domain" description="NAD-dependent epimerase/dehydratase" evidence="1">
    <location>
        <begin position="3"/>
        <end position="235"/>
    </location>
</feature>
<dbReference type="Gene3D" id="3.40.50.720">
    <property type="entry name" value="NAD(P)-binding Rossmann-like Domain"/>
    <property type="match status" value="1"/>
</dbReference>
<dbReference type="SUPFAM" id="SSF51735">
    <property type="entry name" value="NAD(P)-binding Rossmann-fold domains"/>
    <property type="match status" value="1"/>
</dbReference>
<proteinExistence type="predicted"/>
<dbReference type="InterPro" id="IPR001509">
    <property type="entry name" value="Epimerase_deHydtase"/>
</dbReference>
<dbReference type="InterPro" id="IPR036291">
    <property type="entry name" value="NAD(P)-bd_dom_sf"/>
</dbReference>
<evidence type="ECO:0000259" key="1">
    <source>
        <dbReference type="Pfam" id="PF01370"/>
    </source>
</evidence>
<sequence>MRVLMTGHRGYLGAEMVPVLRQLGHDVVGLDTDYYAGRDFLRSPDPIPMLAMDIRDVSARELRGFDAVVHLAALSNDPVSALNPQLTYDINLHASVSLAEAAKAAGVSRFVFSSSCSLYGRGGDKALSELAPLNPVTPYGESKIQVERALSALADDTFSPTYLRNATAYGLSRRLREDVVVNNLVGHAMTSGRVLLLSDGQSWRPLVHVLDIAHAFAQTLSAPRETVHDEAFNVGRSAENYRIADVAKLVAELVPDCVVTCGEHAVPDIRNYLVDFTKIETQLPGYRPTWTVPAGIAQLRDAFAAGNMTAELFDGPDYVRLRTLQQLIEKRLLDDELRWNRRDEETPE</sequence>
<dbReference type="CDD" id="cd08946">
    <property type="entry name" value="SDR_e"/>
    <property type="match status" value="1"/>
</dbReference>